<proteinExistence type="predicted"/>
<dbReference type="Proteomes" id="UP001575652">
    <property type="component" value="Unassembled WGS sequence"/>
</dbReference>
<keyword evidence="3" id="KW-1185">Reference proteome</keyword>
<dbReference type="EMBL" id="JBHDLJ010000015">
    <property type="protein sequence ID" value="MFB0835856.1"/>
    <property type="molecule type" value="Genomic_DNA"/>
</dbReference>
<feature type="compositionally biased region" description="Basic and acidic residues" evidence="1">
    <location>
        <begin position="58"/>
        <end position="82"/>
    </location>
</feature>
<feature type="region of interest" description="Disordered" evidence="1">
    <location>
        <begin position="211"/>
        <end position="284"/>
    </location>
</feature>
<name>A0ABV4USF4_9MICC</name>
<dbReference type="RefSeq" id="WP_373973032.1">
    <property type="nucleotide sequence ID" value="NZ_JBHDLJ010000015.1"/>
</dbReference>
<accession>A0ABV4USF4</accession>
<sequence length="284" mass="29096">MTTPNAPRDPARLDQPLEGEDRLAPPPPPVDPLAGPEFDRFAAGPDAPEQSANGSTAAKDEAREKASAAKDEARQVGREGAETAKQVGQTAKEEAGKVAHEAKAHARNLVGELGTDLREQAGTQQQKVAEGIRALSDELRGMADNSAADGTASSLVDQAAHRAGDVAGWLESRDPGTLLEDVKDFARRKPGVFLAVAAGAGLVAGRLARGLAAESSAGSSEGTASTGAGAATGTATPPRTYEPAASYPPVADTFSHPDVANLEGGGVRRPEDIVAEAERGYPRA</sequence>
<evidence type="ECO:0000256" key="1">
    <source>
        <dbReference type="SAM" id="MobiDB-lite"/>
    </source>
</evidence>
<feature type="compositionally biased region" description="Low complexity" evidence="1">
    <location>
        <begin position="211"/>
        <end position="236"/>
    </location>
</feature>
<feature type="region of interest" description="Disordered" evidence="1">
    <location>
        <begin position="1"/>
        <end position="102"/>
    </location>
</feature>
<evidence type="ECO:0000313" key="3">
    <source>
        <dbReference type="Proteomes" id="UP001575652"/>
    </source>
</evidence>
<comment type="caution">
    <text evidence="2">The sequence shown here is derived from an EMBL/GenBank/DDBJ whole genome shotgun (WGS) entry which is preliminary data.</text>
</comment>
<feature type="compositionally biased region" description="Basic and acidic residues" evidence="1">
    <location>
        <begin position="266"/>
        <end position="284"/>
    </location>
</feature>
<reference evidence="2 3" key="1">
    <citation type="submission" date="2024-09" db="EMBL/GenBank/DDBJ databases">
        <authorList>
            <person name="Salinas-Garcia M.A."/>
            <person name="Prieme A."/>
        </authorList>
    </citation>
    <scope>NUCLEOTIDE SEQUENCE [LARGE SCALE GENOMIC DNA]</scope>
    <source>
        <strain evidence="2 3">DSM 21081</strain>
    </source>
</reference>
<protein>
    <submittedName>
        <fullName evidence="2">Uncharacterized protein</fullName>
    </submittedName>
</protein>
<organism evidence="2 3">
    <name type="scientific">Arthrobacter halodurans</name>
    <dbReference type="NCBI Taxonomy" id="516699"/>
    <lineage>
        <taxon>Bacteria</taxon>
        <taxon>Bacillati</taxon>
        <taxon>Actinomycetota</taxon>
        <taxon>Actinomycetes</taxon>
        <taxon>Micrococcales</taxon>
        <taxon>Micrococcaceae</taxon>
        <taxon>Arthrobacter</taxon>
    </lineage>
</organism>
<feature type="compositionally biased region" description="Basic and acidic residues" evidence="1">
    <location>
        <begin position="91"/>
        <end position="102"/>
    </location>
</feature>
<gene>
    <name evidence="2" type="ORF">ACETWP_14785</name>
</gene>
<evidence type="ECO:0000313" key="2">
    <source>
        <dbReference type="EMBL" id="MFB0835856.1"/>
    </source>
</evidence>